<dbReference type="SMART" id="SM00471">
    <property type="entry name" value="HDc"/>
    <property type="match status" value="1"/>
</dbReference>
<dbReference type="InterPro" id="IPR006675">
    <property type="entry name" value="HDIG_dom"/>
</dbReference>
<proteinExistence type="predicted"/>
<accession>A0ABV1E0M4</accession>
<dbReference type="EC" id="3.6.1.41" evidence="1"/>
<evidence type="ECO:0000256" key="1">
    <source>
        <dbReference type="ARBA" id="ARBA00012506"/>
    </source>
</evidence>
<name>A0ABV1E0M4_9FIRM</name>
<dbReference type="NCBIfam" id="TIGR00277">
    <property type="entry name" value="HDIG"/>
    <property type="match status" value="1"/>
</dbReference>
<protein>
    <recommendedName>
        <fullName evidence="1">bis(5'-nucleosyl)-tetraphosphatase (symmetrical)</fullName>
        <ecNumber evidence="1">3.6.1.41</ecNumber>
    </recommendedName>
</protein>
<evidence type="ECO:0000256" key="4">
    <source>
        <dbReference type="ARBA" id="ARBA00022801"/>
    </source>
</evidence>
<dbReference type="EMBL" id="JBBMFD010000013">
    <property type="protein sequence ID" value="MEQ2440859.1"/>
    <property type="molecule type" value="Genomic_DNA"/>
</dbReference>
<comment type="catalytic activity">
    <reaction evidence="6">
        <text>P(1),P(4)-bis(5'-adenosyl) tetraphosphate + H2O = 2 ADP + 2 H(+)</text>
        <dbReference type="Rhea" id="RHEA:24252"/>
        <dbReference type="ChEBI" id="CHEBI:15377"/>
        <dbReference type="ChEBI" id="CHEBI:15378"/>
        <dbReference type="ChEBI" id="CHEBI:58141"/>
        <dbReference type="ChEBI" id="CHEBI:456216"/>
        <dbReference type="EC" id="3.6.1.41"/>
    </reaction>
</comment>
<keyword evidence="9" id="KW-1185">Reference proteome</keyword>
<dbReference type="GO" id="GO:0008803">
    <property type="term" value="F:bis(5'-nucleosyl)-tetraphosphatase (symmetrical) activity"/>
    <property type="evidence" value="ECO:0007669"/>
    <property type="project" value="UniProtKB-EC"/>
</dbReference>
<dbReference type="PANTHER" id="PTHR35795:SF1">
    <property type="entry name" value="BIS(5'-NUCLEOSYL)-TETRAPHOSPHATASE, SYMMETRICAL"/>
    <property type="match status" value="1"/>
</dbReference>
<comment type="caution">
    <text evidence="8">The sequence shown here is derived from an EMBL/GenBank/DDBJ whole genome shotgun (WGS) entry which is preliminary data.</text>
</comment>
<evidence type="ECO:0000259" key="7">
    <source>
        <dbReference type="PROSITE" id="PS51831"/>
    </source>
</evidence>
<sequence>MEYEAVLREKLTEKRYVHSIEVSKAAVRLARRYGADVEKARIAGLLHDVMKDAGGDAQLQIIENSGTILTNVERSSQKLWHGIAGAIYVRDVLGIDDPAIFDAIRYHTTGRAGMSLLEKVVFVADYTSDDRDYEDAQVVREIAKESLEKAIVEGIAFTVTDLIRRDRTVAPDTIDAYNESLLALQAQAEKEKRE</sequence>
<dbReference type="PROSITE" id="PS51831">
    <property type="entry name" value="HD"/>
    <property type="match status" value="1"/>
</dbReference>
<feature type="domain" description="HD" evidence="7">
    <location>
        <begin position="15"/>
        <end position="130"/>
    </location>
</feature>
<keyword evidence="2" id="KW-0479">Metal-binding</keyword>
<dbReference type="InterPro" id="IPR003607">
    <property type="entry name" value="HD/PDEase_dom"/>
</dbReference>
<dbReference type="PANTHER" id="PTHR35795">
    <property type="entry name" value="SLR1885 PROTEIN"/>
    <property type="match status" value="1"/>
</dbReference>
<dbReference type="RefSeq" id="WP_349219603.1">
    <property type="nucleotide sequence ID" value="NZ_JBBMFD010000013.1"/>
</dbReference>
<evidence type="ECO:0000256" key="5">
    <source>
        <dbReference type="ARBA" id="ARBA00023004"/>
    </source>
</evidence>
<dbReference type="InterPro" id="IPR005249">
    <property type="entry name" value="YqeK"/>
</dbReference>
<evidence type="ECO:0000256" key="6">
    <source>
        <dbReference type="ARBA" id="ARBA00049417"/>
    </source>
</evidence>
<dbReference type="Proteomes" id="UP001489509">
    <property type="component" value="Unassembled WGS sequence"/>
</dbReference>
<dbReference type="Gene3D" id="1.10.3210.10">
    <property type="entry name" value="Hypothetical protein af1432"/>
    <property type="match status" value="1"/>
</dbReference>
<evidence type="ECO:0000313" key="8">
    <source>
        <dbReference type="EMBL" id="MEQ2440859.1"/>
    </source>
</evidence>
<dbReference type="CDD" id="cd00077">
    <property type="entry name" value="HDc"/>
    <property type="match status" value="1"/>
</dbReference>
<evidence type="ECO:0000313" key="9">
    <source>
        <dbReference type="Proteomes" id="UP001489509"/>
    </source>
</evidence>
<dbReference type="NCBIfam" id="TIGR00488">
    <property type="entry name" value="bis(5'-nucleosyl)-tetraphosphatase (symmetrical) YqeK"/>
    <property type="match status" value="1"/>
</dbReference>
<keyword evidence="4 8" id="KW-0378">Hydrolase</keyword>
<organism evidence="8 9">
    <name type="scientific">Solibaculum intestinale</name>
    <dbReference type="NCBI Taxonomy" id="3133165"/>
    <lineage>
        <taxon>Bacteria</taxon>
        <taxon>Bacillati</taxon>
        <taxon>Bacillota</taxon>
        <taxon>Clostridia</taxon>
        <taxon>Eubacteriales</taxon>
        <taxon>Oscillospiraceae</taxon>
        <taxon>Solibaculum</taxon>
    </lineage>
</organism>
<dbReference type="InterPro" id="IPR006674">
    <property type="entry name" value="HD_domain"/>
</dbReference>
<dbReference type="SUPFAM" id="SSF109604">
    <property type="entry name" value="HD-domain/PDEase-like"/>
    <property type="match status" value="1"/>
</dbReference>
<evidence type="ECO:0000256" key="2">
    <source>
        <dbReference type="ARBA" id="ARBA00022723"/>
    </source>
</evidence>
<gene>
    <name evidence="8" type="primary">yqeK</name>
    <name evidence="8" type="ORF">WMO26_08490</name>
</gene>
<keyword evidence="5" id="KW-0408">Iron</keyword>
<evidence type="ECO:0000256" key="3">
    <source>
        <dbReference type="ARBA" id="ARBA00022741"/>
    </source>
</evidence>
<dbReference type="InterPro" id="IPR051094">
    <property type="entry name" value="Diverse_Catalytic_Enzymes"/>
</dbReference>
<reference evidence="8 9" key="1">
    <citation type="submission" date="2024-03" db="EMBL/GenBank/DDBJ databases">
        <title>Human intestinal bacterial collection.</title>
        <authorList>
            <person name="Pauvert C."/>
            <person name="Hitch T.C.A."/>
            <person name="Clavel T."/>
        </authorList>
    </citation>
    <scope>NUCLEOTIDE SEQUENCE [LARGE SCALE GENOMIC DNA]</scope>
    <source>
        <strain evidence="8 9">CLA-JM-H44</strain>
    </source>
</reference>
<keyword evidence="3" id="KW-0547">Nucleotide-binding</keyword>
<dbReference type="Pfam" id="PF01966">
    <property type="entry name" value="HD"/>
    <property type="match status" value="1"/>
</dbReference>